<reference evidence="3 4" key="1">
    <citation type="submission" date="2023-11" db="EMBL/GenBank/DDBJ databases">
        <title>Analysis of the Genomes of Mucilaginibacter gossypii cycad 4 and M. sabulilitoris SNA2: microbes with the potential for plant growth promotion.</title>
        <authorList>
            <person name="Hirsch A.M."/>
            <person name="Humm E."/>
            <person name="Rubbi M."/>
            <person name="Del Vecchio G."/>
            <person name="Ha S.M."/>
            <person name="Pellegrini M."/>
            <person name="Gunsalus R.P."/>
        </authorList>
    </citation>
    <scope>NUCLEOTIDE SEQUENCE [LARGE SCALE GENOMIC DNA]</scope>
    <source>
        <strain evidence="3 4">SNA2</strain>
    </source>
</reference>
<dbReference type="Proteomes" id="UP001324380">
    <property type="component" value="Chromosome"/>
</dbReference>
<evidence type="ECO:0000313" key="4">
    <source>
        <dbReference type="Proteomes" id="UP001324380"/>
    </source>
</evidence>
<protein>
    <submittedName>
        <fullName evidence="3">Uncharacterized protein</fullName>
    </submittedName>
</protein>
<gene>
    <name evidence="3" type="ORF">SNE25_01715</name>
</gene>
<dbReference type="EMBL" id="CP139558">
    <property type="protein sequence ID" value="WPU94241.1"/>
    <property type="molecule type" value="Genomic_DNA"/>
</dbReference>
<organism evidence="3 4">
    <name type="scientific">Mucilaginibacter sabulilitoris</name>
    <dbReference type="NCBI Taxonomy" id="1173583"/>
    <lineage>
        <taxon>Bacteria</taxon>
        <taxon>Pseudomonadati</taxon>
        <taxon>Bacteroidota</taxon>
        <taxon>Sphingobacteriia</taxon>
        <taxon>Sphingobacteriales</taxon>
        <taxon>Sphingobacteriaceae</taxon>
        <taxon>Mucilaginibacter</taxon>
    </lineage>
</organism>
<evidence type="ECO:0000256" key="1">
    <source>
        <dbReference type="SAM" id="MobiDB-lite"/>
    </source>
</evidence>
<keyword evidence="4" id="KW-1185">Reference proteome</keyword>
<name>A0ABZ0TM49_9SPHI</name>
<dbReference type="RefSeq" id="WP_321563365.1">
    <property type="nucleotide sequence ID" value="NZ_CP139558.1"/>
</dbReference>
<keyword evidence="2" id="KW-0812">Transmembrane</keyword>
<evidence type="ECO:0000313" key="3">
    <source>
        <dbReference type="EMBL" id="WPU94241.1"/>
    </source>
</evidence>
<evidence type="ECO:0000256" key="2">
    <source>
        <dbReference type="SAM" id="Phobius"/>
    </source>
</evidence>
<keyword evidence="2" id="KW-1133">Transmembrane helix</keyword>
<accession>A0ABZ0TM49</accession>
<sequence length="55" mass="6026">MKPATIGEIIVIVVLAIAIIIYLARKNAKDEENTNPDLTDAIKRGHPPGTEEKED</sequence>
<keyword evidence="2" id="KW-0472">Membrane</keyword>
<feature type="transmembrane region" description="Helical" evidence="2">
    <location>
        <begin position="6"/>
        <end position="24"/>
    </location>
</feature>
<feature type="region of interest" description="Disordered" evidence="1">
    <location>
        <begin position="30"/>
        <end position="55"/>
    </location>
</feature>
<proteinExistence type="predicted"/>